<dbReference type="InterPro" id="IPR004394">
    <property type="entry name" value="Iojap/RsfS/C7orf30"/>
</dbReference>
<dbReference type="SUPFAM" id="SSF81301">
    <property type="entry name" value="Nucleotidyltransferase"/>
    <property type="match status" value="1"/>
</dbReference>
<dbReference type="Gene3D" id="3.30.460.10">
    <property type="entry name" value="Beta Polymerase, domain 2"/>
    <property type="match status" value="1"/>
</dbReference>
<comment type="caution">
    <text evidence="3">The sequence shown here is derived from an EMBL/GenBank/DDBJ whole genome shotgun (WGS) entry which is preliminary data.</text>
</comment>
<name>A0A4Q9R2L4_9GAMM</name>
<dbReference type="RefSeq" id="WP_131185877.1">
    <property type="nucleotide sequence ID" value="NZ_QJUO01000038.1"/>
</dbReference>
<keyword evidence="2" id="KW-0810">Translation regulation</keyword>
<dbReference type="NCBIfam" id="TIGR00090">
    <property type="entry name" value="rsfS_iojap_ybeB"/>
    <property type="match status" value="1"/>
</dbReference>
<keyword evidence="2" id="KW-0678">Repressor</keyword>
<gene>
    <name evidence="2 3" type="primary">rsfS</name>
    <name evidence="3" type="ORF">DNJ96_15535</name>
</gene>
<organism evidence="3 4">
    <name type="scientific">Stutzerimonas kirkiae</name>
    <dbReference type="NCBI Taxonomy" id="2211392"/>
    <lineage>
        <taxon>Bacteria</taxon>
        <taxon>Pseudomonadati</taxon>
        <taxon>Pseudomonadota</taxon>
        <taxon>Gammaproteobacteria</taxon>
        <taxon>Pseudomonadales</taxon>
        <taxon>Pseudomonadaceae</taxon>
        <taxon>Stutzerimonas</taxon>
    </lineage>
</organism>
<proteinExistence type="inferred from homology"/>
<dbReference type="HAMAP" id="MF_01477">
    <property type="entry name" value="Iojap_RsfS"/>
    <property type="match status" value="1"/>
</dbReference>
<dbReference type="Proteomes" id="UP000292639">
    <property type="component" value="Unassembled WGS sequence"/>
</dbReference>
<dbReference type="GO" id="GO:0042256">
    <property type="term" value="P:cytosolic ribosome assembly"/>
    <property type="evidence" value="ECO:0007669"/>
    <property type="project" value="UniProtKB-UniRule"/>
</dbReference>
<dbReference type="GO" id="GO:0017148">
    <property type="term" value="P:negative regulation of translation"/>
    <property type="evidence" value="ECO:0007669"/>
    <property type="project" value="UniProtKB-UniRule"/>
</dbReference>
<dbReference type="InterPro" id="IPR043519">
    <property type="entry name" value="NT_sf"/>
</dbReference>
<accession>A0A4Q9R2L4</accession>
<comment type="similarity">
    <text evidence="1 2">Belongs to the Iojap/RsfS family.</text>
</comment>
<protein>
    <recommendedName>
        <fullName evidence="2">Ribosomal silencing factor RsfS</fullName>
    </recommendedName>
</protein>
<dbReference type="AlphaFoldDB" id="A0A4Q9R2L4"/>
<comment type="subunit">
    <text evidence="2">Interacts with ribosomal protein uL14 (rplN).</text>
</comment>
<comment type="function">
    <text evidence="2">Functions as a ribosomal silencing factor. Interacts with ribosomal protein uL14 (rplN), blocking formation of intersubunit bridge B8. Prevents association of the 30S and 50S ribosomal subunits and the formation of functional ribosomes, thus repressing translation.</text>
</comment>
<keyword evidence="4" id="KW-1185">Reference proteome</keyword>
<dbReference type="Pfam" id="PF02410">
    <property type="entry name" value="RsfS"/>
    <property type="match status" value="1"/>
</dbReference>
<evidence type="ECO:0000313" key="3">
    <source>
        <dbReference type="EMBL" id="TBU91998.1"/>
    </source>
</evidence>
<evidence type="ECO:0000256" key="2">
    <source>
        <dbReference type="HAMAP-Rule" id="MF_01477"/>
    </source>
</evidence>
<keyword evidence="2" id="KW-0963">Cytoplasm</keyword>
<dbReference type="EMBL" id="QJUP01000025">
    <property type="protein sequence ID" value="TBU91998.1"/>
    <property type="molecule type" value="Genomic_DNA"/>
</dbReference>
<reference evidence="3 4" key="1">
    <citation type="submission" date="2018-06" db="EMBL/GenBank/DDBJ databases">
        <title>Three novel Pseudomonas species isolated from symptomatic oak.</title>
        <authorList>
            <person name="Bueno-Gonzalez V."/>
            <person name="Brady C."/>
        </authorList>
    </citation>
    <scope>NUCLEOTIDE SEQUENCE [LARGE SCALE GENOMIC DNA]</scope>
    <source>
        <strain evidence="3 4">P17C</strain>
    </source>
</reference>
<dbReference type="GO" id="GO:0005737">
    <property type="term" value="C:cytoplasm"/>
    <property type="evidence" value="ECO:0007669"/>
    <property type="project" value="UniProtKB-SubCell"/>
</dbReference>
<dbReference type="GO" id="GO:0043023">
    <property type="term" value="F:ribosomal large subunit binding"/>
    <property type="evidence" value="ECO:0007669"/>
    <property type="project" value="TreeGrafter"/>
</dbReference>
<evidence type="ECO:0000256" key="1">
    <source>
        <dbReference type="ARBA" id="ARBA00010574"/>
    </source>
</evidence>
<dbReference type="GO" id="GO:0090071">
    <property type="term" value="P:negative regulation of ribosome biogenesis"/>
    <property type="evidence" value="ECO:0007669"/>
    <property type="project" value="UniProtKB-UniRule"/>
</dbReference>
<sequence length="121" mass="13233">MQNETLVKLAIDALEELKGQDIVTIDVQGKTSVTDFMVIASGTSSRHVKSMADNVLEKVKEQGVRPIGSEGLEGGEWALLDLGDVVVHVMQVPTRQFYDLERLWQGAEQSRAQHAGDAEQG</sequence>
<comment type="subcellular location">
    <subcellularLocation>
        <location evidence="2">Cytoplasm</location>
    </subcellularLocation>
</comment>
<evidence type="ECO:0000313" key="4">
    <source>
        <dbReference type="Proteomes" id="UP000292639"/>
    </source>
</evidence>
<dbReference type="PANTHER" id="PTHR21043:SF0">
    <property type="entry name" value="MITOCHONDRIAL ASSEMBLY OF RIBOSOMAL LARGE SUBUNIT PROTEIN 1"/>
    <property type="match status" value="1"/>
</dbReference>
<dbReference type="OrthoDB" id="9793681at2"/>
<dbReference type="PANTHER" id="PTHR21043">
    <property type="entry name" value="IOJAP SUPERFAMILY ORTHOLOG"/>
    <property type="match status" value="1"/>
</dbReference>